<feature type="chain" id="PRO_5043754664" description="Pyrroloquinoline quinone-dependent pyranose dehydrogenase beta-propeller domain-containing protein" evidence="1">
    <location>
        <begin position="21"/>
        <end position="426"/>
    </location>
</feature>
<dbReference type="PANTHER" id="PTHR47572:SF4">
    <property type="entry name" value="LACTONASE DRP35"/>
    <property type="match status" value="1"/>
</dbReference>
<dbReference type="SUPFAM" id="SSF50952">
    <property type="entry name" value="Soluble quinoprotein glucose dehydrogenase"/>
    <property type="match status" value="1"/>
</dbReference>
<dbReference type="InterPro" id="IPR011042">
    <property type="entry name" value="6-blade_b-propeller_TolB-like"/>
</dbReference>
<dbReference type="Proteomes" id="UP001392437">
    <property type="component" value="Unassembled WGS sequence"/>
</dbReference>
<organism evidence="3 4">
    <name type="scientific">Apiospora kogelbergensis</name>
    <dbReference type="NCBI Taxonomy" id="1337665"/>
    <lineage>
        <taxon>Eukaryota</taxon>
        <taxon>Fungi</taxon>
        <taxon>Dikarya</taxon>
        <taxon>Ascomycota</taxon>
        <taxon>Pezizomycotina</taxon>
        <taxon>Sordariomycetes</taxon>
        <taxon>Xylariomycetidae</taxon>
        <taxon>Amphisphaeriales</taxon>
        <taxon>Apiosporaceae</taxon>
        <taxon>Apiospora</taxon>
    </lineage>
</organism>
<feature type="domain" description="Pyrroloquinoline quinone-dependent pyranose dehydrogenase beta-propeller" evidence="2">
    <location>
        <begin position="35"/>
        <end position="425"/>
    </location>
</feature>
<keyword evidence="4" id="KW-1185">Reference proteome</keyword>
<dbReference type="InterPro" id="IPR051262">
    <property type="entry name" value="SMP-30/CGR1_Lactonase"/>
</dbReference>
<dbReference type="AlphaFoldDB" id="A0AAW0R5G5"/>
<accession>A0AAW0R5G5</accession>
<reference evidence="3 4" key="1">
    <citation type="submission" date="2023-01" db="EMBL/GenBank/DDBJ databases">
        <title>Analysis of 21 Apiospora genomes using comparative genomics revels a genus with tremendous synthesis potential of carbohydrate active enzymes and secondary metabolites.</title>
        <authorList>
            <person name="Sorensen T."/>
        </authorList>
    </citation>
    <scope>NUCLEOTIDE SEQUENCE [LARGE SCALE GENOMIC DNA]</scope>
    <source>
        <strain evidence="3 4">CBS 117206</strain>
    </source>
</reference>
<protein>
    <recommendedName>
        <fullName evidence="2">Pyrroloquinoline quinone-dependent pyranose dehydrogenase beta-propeller domain-containing protein</fullName>
    </recommendedName>
</protein>
<evidence type="ECO:0000313" key="3">
    <source>
        <dbReference type="EMBL" id="KAK8124161.1"/>
    </source>
</evidence>
<dbReference type="PANTHER" id="PTHR47572">
    <property type="entry name" value="LIPOPROTEIN-RELATED"/>
    <property type="match status" value="1"/>
</dbReference>
<dbReference type="InterPro" id="IPR011041">
    <property type="entry name" value="Quinoprot_gluc/sorb_DH_b-prop"/>
</dbReference>
<evidence type="ECO:0000313" key="4">
    <source>
        <dbReference type="Proteomes" id="UP001392437"/>
    </source>
</evidence>
<dbReference type="EMBL" id="JAQQWP010000003">
    <property type="protein sequence ID" value="KAK8124161.1"/>
    <property type="molecule type" value="Genomic_DNA"/>
</dbReference>
<proteinExistence type="predicted"/>
<keyword evidence="1" id="KW-0732">Signal</keyword>
<sequence length="426" mass="45955">MHALSFTAVSATVFAGFAYGQTACSGVAAAKYPYKLAEGWSAVKVADGLESPRHMAMDKQGRLLVAEQGKGLSQHTIDAATGCVTASKALMADRQLNHGIYFSPDGLTLYASTAFNVYRWAYDPATGALDANTRTTLVTNMSTSGHTTRTLIIPPTQPNLLIVSVGSDGNFDMPSVDPAVGRAIVKVFDISTVPDGGYIYADDGWAAGHGLRNEVGLAFDNNERLWGVENSGDDLERIINGTSTDIHQNNPAEKLNYLGDVSKPNTNWYGYPTCWTVGEPGEIKDASFKIGDQMIQQPNVTFDDSHCAELVTPPAMTFESHQAPLDCKFDAASENLYVALHGSWNRDPPQGYKLVAVPFTTQADGAYRPVADRATKRGYEEILYPESEAACSSTTCTRPCGLVWDKAGRLYMTSDTSGEIFLLSKA</sequence>
<dbReference type="Pfam" id="PF22807">
    <property type="entry name" value="TrAA12"/>
    <property type="match status" value="1"/>
</dbReference>
<evidence type="ECO:0000256" key="1">
    <source>
        <dbReference type="SAM" id="SignalP"/>
    </source>
</evidence>
<evidence type="ECO:0000259" key="2">
    <source>
        <dbReference type="Pfam" id="PF22807"/>
    </source>
</evidence>
<feature type="signal peptide" evidence="1">
    <location>
        <begin position="1"/>
        <end position="20"/>
    </location>
</feature>
<dbReference type="InterPro" id="IPR054539">
    <property type="entry name" value="Beta-prop_PDH"/>
</dbReference>
<gene>
    <name evidence="3" type="ORF">PG999_004079</name>
</gene>
<name>A0AAW0R5G5_9PEZI</name>
<comment type="caution">
    <text evidence="3">The sequence shown here is derived from an EMBL/GenBank/DDBJ whole genome shotgun (WGS) entry which is preliminary data.</text>
</comment>
<dbReference type="Gene3D" id="2.120.10.30">
    <property type="entry name" value="TolB, C-terminal domain"/>
    <property type="match status" value="1"/>
</dbReference>